<feature type="active site" description="Acyl-ester intermediate" evidence="10">
    <location>
        <position position="172"/>
    </location>
</feature>
<reference evidence="12" key="1">
    <citation type="submission" date="2020-07" db="EMBL/GenBank/DDBJ databases">
        <title>Huge and variable diversity of episymbiotic CPR bacteria and DPANN archaea in groundwater ecosystems.</title>
        <authorList>
            <person name="He C.Y."/>
            <person name="Keren R."/>
            <person name="Whittaker M."/>
            <person name="Farag I.F."/>
            <person name="Doudna J."/>
            <person name="Cate J.H.D."/>
            <person name="Banfield J.F."/>
        </authorList>
    </citation>
    <scope>NUCLEOTIDE SEQUENCE</scope>
    <source>
        <strain evidence="12">NC_groundwater_1664_Pr3_B-0.1um_52_9</strain>
    </source>
</reference>
<dbReference type="InterPro" id="IPR004412">
    <property type="entry name" value="GatA"/>
</dbReference>
<dbReference type="GO" id="GO:0006412">
    <property type="term" value="P:translation"/>
    <property type="evidence" value="ECO:0007669"/>
    <property type="project" value="UniProtKB-UniRule"/>
</dbReference>
<comment type="similarity">
    <text evidence="1 10">Belongs to the amidase family. GatA subfamily.</text>
</comment>
<dbReference type="EC" id="6.3.5.7" evidence="3 10"/>
<evidence type="ECO:0000256" key="6">
    <source>
        <dbReference type="ARBA" id="ARBA00022741"/>
    </source>
</evidence>
<sequence>MTAAELARILRAKEATSVEITQSVLERIEAIEGKVRSYVTLDPESAVDMAKEADKILGAGKGRPLTGIPIAVKDNMCVTGKRTTCGSRILGNFKPPYDATVVRLLKDEGMVILGSANMDEFAMGSSTETSYWGTTRNPWNTELIPGGSSGGSAAAVAAGEAIVSLGSDTGGSIRLPAAFCSVSGIKPTYGAVSRYGLVAYASSLDQIGPMAKDAQDVALMLNLICGHDPRDSTSVPREHPDFTDFLDRPVKGMTLGLPTEFFSKLENEDVAGAIADARRVFEALGVKFVELSLPHLDYGIAAYYIIAPSEASSNLARYDGVKYGHRAEEYSGMIDMYCKTRAEGFGPEVKRRIMLGTYALSSGYYDAYYLKAAKVRTLITRDFRKAFESCDAILCPTAPSPPFRIGEKIDDPIQMYLTDVFTIPVNMAGLPGMAVPGGFSKDGLPVGIQLIAPHFQEAVLIQLSAAFQRATDHHLKRPPL</sequence>
<feature type="active site" description="Charge relay system" evidence="10">
    <location>
        <position position="73"/>
    </location>
</feature>
<dbReference type="InterPro" id="IPR036928">
    <property type="entry name" value="AS_sf"/>
</dbReference>
<dbReference type="Gene3D" id="3.90.1300.10">
    <property type="entry name" value="Amidase signature (AS) domain"/>
    <property type="match status" value="1"/>
</dbReference>
<evidence type="ECO:0000256" key="1">
    <source>
        <dbReference type="ARBA" id="ARBA00008069"/>
    </source>
</evidence>
<comment type="subunit">
    <text evidence="2 10">Heterotrimer of A, B and C subunits.</text>
</comment>
<gene>
    <name evidence="10 12" type="primary">gatA</name>
    <name evidence="12" type="ORF">HY912_05220</name>
</gene>
<dbReference type="GO" id="GO:0050567">
    <property type="term" value="F:glutaminyl-tRNA synthase (glutamine-hydrolyzing) activity"/>
    <property type="evidence" value="ECO:0007669"/>
    <property type="project" value="UniProtKB-UniRule"/>
</dbReference>
<keyword evidence="7 10" id="KW-0067">ATP-binding</keyword>
<evidence type="ECO:0000256" key="2">
    <source>
        <dbReference type="ARBA" id="ARBA00011123"/>
    </source>
</evidence>
<protein>
    <recommendedName>
        <fullName evidence="4 10">Glutamyl-tRNA(Gln) amidotransferase subunit A</fullName>
        <shortName evidence="10">Glu-ADT subunit A</shortName>
        <ecNumber evidence="3 10">6.3.5.7</ecNumber>
    </recommendedName>
</protein>
<comment type="function">
    <text evidence="10">Allows the formation of correctly charged Gln-tRNA(Gln) through the transamidation of misacylated Glu-tRNA(Gln) in organisms which lack glutaminyl-tRNA synthetase. The reaction takes place in the presence of glutamine and ATP through an activated gamma-phospho-Glu-tRNA(Gln).</text>
</comment>
<evidence type="ECO:0000256" key="10">
    <source>
        <dbReference type="HAMAP-Rule" id="MF_00120"/>
    </source>
</evidence>
<keyword evidence="5 10" id="KW-0436">Ligase</keyword>
<dbReference type="InterPro" id="IPR020556">
    <property type="entry name" value="Amidase_CS"/>
</dbReference>
<evidence type="ECO:0000256" key="8">
    <source>
        <dbReference type="ARBA" id="ARBA00022917"/>
    </source>
</evidence>
<dbReference type="NCBIfam" id="TIGR00132">
    <property type="entry name" value="gatA"/>
    <property type="match status" value="1"/>
</dbReference>
<evidence type="ECO:0000313" key="12">
    <source>
        <dbReference type="EMBL" id="MBI5248875.1"/>
    </source>
</evidence>
<dbReference type="Proteomes" id="UP000807825">
    <property type="component" value="Unassembled WGS sequence"/>
</dbReference>
<name>A0A9D6V1F5_9BACT</name>
<dbReference type="PANTHER" id="PTHR11895">
    <property type="entry name" value="TRANSAMIDASE"/>
    <property type="match status" value="1"/>
</dbReference>
<evidence type="ECO:0000256" key="5">
    <source>
        <dbReference type="ARBA" id="ARBA00022598"/>
    </source>
</evidence>
<dbReference type="SUPFAM" id="SSF75304">
    <property type="entry name" value="Amidase signature (AS) enzymes"/>
    <property type="match status" value="1"/>
</dbReference>
<feature type="active site" description="Charge relay system" evidence="10">
    <location>
        <position position="148"/>
    </location>
</feature>
<dbReference type="GO" id="GO:0005524">
    <property type="term" value="F:ATP binding"/>
    <property type="evidence" value="ECO:0007669"/>
    <property type="project" value="UniProtKB-KW"/>
</dbReference>
<comment type="caution">
    <text evidence="12">The sequence shown here is derived from an EMBL/GenBank/DDBJ whole genome shotgun (WGS) entry which is preliminary data.</text>
</comment>
<evidence type="ECO:0000256" key="9">
    <source>
        <dbReference type="ARBA" id="ARBA00047407"/>
    </source>
</evidence>
<dbReference type="EMBL" id="JACRDE010000152">
    <property type="protein sequence ID" value="MBI5248875.1"/>
    <property type="molecule type" value="Genomic_DNA"/>
</dbReference>
<dbReference type="PANTHER" id="PTHR11895:SF151">
    <property type="entry name" value="GLUTAMYL-TRNA(GLN) AMIDOTRANSFERASE SUBUNIT A"/>
    <property type="match status" value="1"/>
</dbReference>
<accession>A0A9D6V1F5</accession>
<proteinExistence type="inferred from homology"/>
<evidence type="ECO:0000256" key="3">
    <source>
        <dbReference type="ARBA" id="ARBA00012739"/>
    </source>
</evidence>
<feature type="domain" description="Amidase" evidence="11">
    <location>
        <begin position="19"/>
        <end position="460"/>
    </location>
</feature>
<organism evidence="12 13">
    <name type="scientific">Desulfomonile tiedjei</name>
    <dbReference type="NCBI Taxonomy" id="2358"/>
    <lineage>
        <taxon>Bacteria</taxon>
        <taxon>Pseudomonadati</taxon>
        <taxon>Thermodesulfobacteriota</taxon>
        <taxon>Desulfomonilia</taxon>
        <taxon>Desulfomonilales</taxon>
        <taxon>Desulfomonilaceae</taxon>
        <taxon>Desulfomonile</taxon>
    </lineage>
</organism>
<dbReference type="AlphaFoldDB" id="A0A9D6V1F5"/>
<dbReference type="InterPro" id="IPR023631">
    <property type="entry name" value="Amidase_dom"/>
</dbReference>
<keyword evidence="8 10" id="KW-0648">Protein biosynthesis</keyword>
<dbReference type="Pfam" id="PF01425">
    <property type="entry name" value="Amidase"/>
    <property type="match status" value="1"/>
</dbReference>
<dbReference type="InterPro" id="IPR000120">
    <property type="entry name" value="Amidase"/>
</dbReference>
<evidence type="ECO:0000313" key="13">
    <source>
        <dbReference type="Proteomes" id="UP000807825"/>
    </source>
</evidence>
<evidence type="ECO:0000259" key="11">
    <source>
        <dbReference type="Pfam" id="PF01425"/>
    </source>
</evidence>
<evidence type="ECO:0000256" key="7">
    <source>
        <dbReference type="ARBA" id="ARBA00022840"/>
    </source>
</evidence>
<comment type="catalytic activity">
    <reaction evidence="9 10">
        <text>L-glutamyl-tRNA(Gln) + L-glutamine + ATP + H2O = L-glutaminyl-tRNA(Gln) + L-glutamate + ADP + phosphate + H(+)</text>
        <dbReference type="Rhea" id="RHEA:17521"/>
        <dbReference type="Rhea" id="RHEA-COMP:9681"/>
        <dbReference type="Rhea" id="RHEA-COMP:9684"/>
        <dbReference type="ChEBI" id="CHEBI:15377"/>
        <dbReference type="ChEBI" id="CHEBI:15378"/>
        <dbReference type="ChEBI" id="CHEBI:29985"/>
        <dbReference type="ChEBI" id="CHEBI:30616"/>
        <dbReference type="ChEBI" id="CHEBI:43474"/>
        <dbReference type="ChEBI" id="CHEBI:58359"/>
        <dbReference type="ChEBI" id="CHEBI:78520"/>
        <dbReference type="ChEBI" id="CHEBI:78521"/>
        <dbReference type="ChEBI" id="CHEBI:456216"/>
        <dbReference type="EC" id="6.3.5.7"/>
    </reaction>
</comment>
<evidence type="ECO:0000256" key="4">
    <source>
        <dbReference type="ARBA" id="ARBA00014428"/>
    </source>
</evidence>
<dbReference type="GO" id="GO:0030956">
    <property type="term" value="C:glutamyl-tRNA(Gln) amidotransferase complex"/>
    <property type="evidence" value="ECO:0007669"/>
    <property type="project" value="InterPro"/>
</dbReference>
<dbReference type="PROSITE" id="PS00571">
    <property type="entry name" value="AMIDASES"/>
    <property type="match status" value="1"/>
</dbReference>
<keyword evidence="6 10" id="KW-0547">Nucleotide-binding</keyword>
<dbReference type="HAMAP" id="MF_00120">
    <property type="entry name" value="GatA"/>
    <property type="match status" value="1"/>
</dbReference>